<dbReference type="InParanoid" id="G0QM27"/>
<keyword evidence="2" id="KW-0413">Isomerase</keyword>
<dbReference type="GO" id="GO:0003755">
    <property type="term" value="F:peptidyl-prolyl cis-trans isomerase activity"/>
    <property type="evidence" value="ECO:0007669"/>
    <property type="project" value="UniProtKB-EC"/>
</dbReference>
<dbReference type="GO" id="GO:0016020">
    <property type="term" value="C:membrane"/>
    <property type="evidence" value="ECO:0007669"/>
    <property type="project" value="TreeGrafter"/>
</dbReference>
<evidence type="ECO:0000313" key="3">
    <source>
        <dbReference type="Proteomes" id="UP000008983"/>
    </source>
</evidence>
<dbReference type="GeneID" id="14909915"/>
<dbReference type="PANTHER" id="PTHR22050">
    <property type="entry name" value="RW1 PROTEIN HOMOLOG"/>
    <property type="match status" value="1"/>
</dbReference>
<organism evidence="2 3">
    <name type="scientific">Ichthyophthirius multifiliis</name>
    <name type="common">White spot disease agent</name>
    <name type="synonym">Ich</name>
    <dbReference type="NCBI Taxonomy" id="5932"/>
    <lineage>
        <taxon>Eukaryota</taxon>
        <taxon>Sar</taxon>
        <taxon>Alveolata</taxon>
        <taxon>Ciliophora</taxon>
        <taxon>Intramacronucleata</taxon>
        <taxon>Oligohymenophorea</taxon>
        <taxon>Hymenostomatida</taxon>
        <taxon>Ophryoglenina</taxon>
        <taxon>Ichthyophthirius</taxon>
    </lineage>
</organism>
<dbReference type="OrthoDB" id="168404at2759"/>
<evidence type="ECO:0000259" key="1">
    <source>
        <dbReference type="Pfam" id="PF24501"/>
    </source>
</evidence>
<name>G0QM27_ICHMU</name>
<accession>G0QM27</accession>
<gene>
    <name evidence="2" type="ORF">IMG5_042160</name>
</gene>
<evidence type="ECO:0000313" key="2">
    <source>
        <dbReference type="EMBL" id="EGR33728.1"/>
    </source>
</evidence>
<dbReference type="AlphaFoldDB" id="G0QM27"/>
<dbReference type="eggNOG" id="KOG3620">
    <property type="taxonomic scope" value="Eukaryota"/>
</dbReference>
<protein>
    <submittedName>
        <fullName evidence="2">Rw1 protein, putative</fullName>
        <ecNumber evidence="2">5.2.1.8</ecNumber>
    </submittedName>
</protein>
<sequence>MKFPEINLKNIQKNIIEVIKSDEELKIISEISQKYSFQTHSIFVSKNLFEKVQIYFQNFFRNATFQILKELEKKSSYDQQVYLSESFINKEIILQPKEEKIIACVKYIPNFGSYQSNLLIKWNISKTLDVIPVQGNSGIGKLTIFPEKKISFLIQKNEIQENSVSAYREFRIKNNGIFPIQIRNIYIESQSCKGYGFIILNCQQFYLESEEEKILQIIFFQESQAFFNFQKNVYFQGNGYQFELKIEVIFFEKNKNFQEIFRFQFFFVEEQLFFCLFYLQKMYYF</sequence>
<dbReference type="EC" id="5.2.1.8" evidence="2"/>
<dbReference type="Pfam" id="PF24501">
    <property type="entry name" value="Ig_TMEM131L_5"/>
    <property type="match status" value="1"/>
</dbReference>
<dbReference type="RefSeq" id="XP_004037714.1">
    <property type="nucleotide sequence ID" value="XM_004037666.1"/>
</dbReference>
<dbReference type="InterPro" id="IPR055437">
    <property type="entry name" value="TMEM131L_Ig_5"/>
</dbReference>
<dbReference type="Proteomes" id="UP000008983">
    <property type="component" value="Unassembled WGS sequence"/>
</dbReference>
<dbReference type="EMBL" id="GL983364">
    <property type="protein sequence ID" value="EGR33728.1"/>
    <property type="molecule type" value="Genomic_DNA"/>
</dbReference>
<keyword evidence="3" id="KW-1185">Reference proteome</keyword>
<reference evidence="2 3" key="1">
    <citation type="submission" date="2011-07" db="EMBL/GenBank/DDBJ databases">
        <authorList>
            <person name="Coyne R."/>
            <person name="Brami D."/>
            <person name="Johnson J."/>
            <person name="Hostetler J."/>
            <person name="Hannick L."/>
            <person name="Clark T."/>
            <person name="Cassidy-Hanley D."/>
            <person name="Inman J."/>
        </authorList>
    </citation>
    <scope>NUCLEOTIDE SEQUENCE [LARGE SCALE GENOMIC DNA]</scope>
    <source>
        <strain evidence="2 3">G5</strain>
    </source>
</reference>
<proteinExistence type="predicted"/>
<dbReference type="InterPro" id="IPR039877">
    <property type="entry name" value="TMEM131-like"/>
</dbReference>
<dbReference type="STRING" id="857967.G0QM27"/>
<dbReference type="PANTHER" id="PTHR22050:SF0">
    <property type="entry name" value="TRANSMEMBRANE PROTEIN 131 HOMOLOG"/>
    <property type="match status" value="1"/>
</dbReference>
<feature type="domain" description="TMEM131L fifth Ig-like" evidence="1">
    <location>
        <begin position="174"/>
        <end position="219"/>
    </location>
</feature>